<reference evidence="1" key="1">
    <citation type="submission" date="2022-11" db="EMBL/GenBank/DDBJ databases">
        <authorList>
            <person name="Petersen C."/>
        </authorList>
    </citation>
    <scope>NUCLEOTIDE SEQUENCE</scope>
    <source>
        <strain evidence="1">IBT 30069</strain>
    </source>
</reference>
<comment type="caution">
    <text evidence="1">The sequence shown here is derived from an EMBL/GenBank/DDBJ whole genome shotgun (WGS) entry which is preliminary data.</text>
</comment>
<evidence type="ECO:0000313" key="2">
    <source>
        <dbReference type="Proteomes" id="UP001149165"/>
    </source>
</evidence>
<dbReference type="AlphaFoldDB" id="A0A9W9ETN6"/>
<dbReference type="Proteomes" id="UP001149165">
    <property type="component" value="Unassembled WGS sequence"/>
</dbReference>
<gene>
    <name evidence="1" type="ORF">N7456_011256</name>
</gene>
<dbReference type="EMBL" id="JAPQKH010000007">
    <property type="protein sequence ID" value="KAJ5087640.1"/>
    <property type="molecule type" value="Genomic_DNA"/>
</dbReference>
<keyword evidence="2" id="KW-1185">Reference proteome</keyword>
<evidence type="ECO:0000313" key="1">
    <source>
        <dbReference type="EMBL" id="KAJ5087640.1"/>
    </source>
</evidence>
<reference evidence="1" key="2">
    <citation type="journal article" date="2023" name="IMA Fungus">
        <title>Comparative genomic study of the Penicillium genus elucidates a diverse pangenome and 15 lateral gene transfer events.</title>
        <authorList>
            <person name="Petersen C."/>
            <person name="Sorensen T."/>
            <person name="Nielsen M.R."/>
            <person name="Sondergaard T.E."/>
            <person name="Sorensen J.L."/>
            <person name="Fitzpatrick D.A."/>
            <person name="Frisvad J.C."/>
            <person name="Nielsen K.L."/>
        </authorList>
    </citation>
    <scope>NUCLEOTIDE SEQUENCE</scope>
    <source>
        <strain evidence="1">IBT 30069</strain>
    </source>
</reference>
<accession>A0A9W9ETN6</accession>
<proteinExistence type="predicted"/>
<protein>
    <submittedName>
        <fullName evidence="1">Uncharacterized protein</fullName>
    </submittedName>
</protein>
<organism evidence="1 2">
    <name type="scientific">Penicillium angulare</name>
    <dbReference type="NCBI Taxonomy" id="116970"/>
    <lineage>
        <taxon>Eukaryota</taxon>
        <taxon>Fungi</taxon>
        <taxon>Dikarya</taxon>
        <taxon>Ascomycota</taxon>
        <taxon>Pezizomycotina</taxon>
        <taxon>Eurotiomycetes</taxon>
        <taxon>Eurotiomycetidae</taxon>
        <taxon>Eurotiales</taxon>
        <taxon>Aspergillaceae</taxon>
        <taxon>Penicillium</taxon>
    </lineage>
</organism>
<name>A0A9W9ETN6_9EURO</name>
<sequence>MFAESNVGCIRILLTEPTPLAEEKANNNDPLFRDFGDVGIENDAAAMTLYRDSAKPPATAEHRRGRVCQCRNYFGTALYRLP</sequence>